<dbReference type="NCBIfam" id="TIGR02081">
    <property type="entry name" value="metW"/>
    <property type="match status" value="1"/>
</dbReference>
<evidence type="ECO:0000313" key="1">
    <source>
        <dbReference type="EMBL" id="PJF45935.1"/>
    </source>
</evidence>
<comment type="caution">
    <text evidence="1">The sequence shown here is derived from an EMBL/GenBank/DDBJ whole genome shotgun (WGS) entry which is preliminary data.</text>
</comment>
<reference evidence="1 2" key="1">
    <citation type="submission" date="2017-11" db="EMBL/GenBank/DDBJ databases">
        <title>Evolution of Phototrophy in the Chloroflexi Phylum Driven by Horizontal Gene Transfer.</title>
        <authorList>
            <person name="Ward L.M."/>
            <person name="Hemp J."/>
            <person name="Shih P.M."/>
            <person name="Mcglynn S.E."/>
            <person name="Fischer W."/>
        </authorList>
    </citation>
    <scope>NUCLEOTIDE SEQUENCE [LARGE SCALE GENOMIC DNA]</scope>
    <source>
        <strain evidence="1">JP3_7</strain>
    </source>
</reference>
<evidence type="ECO:0000313" key="2">
    <source>
        <dbReference type="Proteomes" id="UP000230790"/>
    </source>
</evidence>
<dbReference type="Proteomes" id="UP000230790">
    <property type="component" value="Unassembled WGS sequence"/>
</dbReference>
<dbReference type="InterPro" id="IPR010743">
    <property type="entry name" value="Methionine_synth_MetW"/>
</dbReference>
<dbReference type="Gene3D" id="3.40.50.150">
    <property type="entry name" value="Vaccinia Virus protein VP39"/>
    <property type="match status" value="1"/>
</dbReference>
<organism evidence="1 2">
    <name type="scientific">Candidatus Thermofonsia Clade 3 bacterium</name>
    <dbReference type="NCBI Taxonomy" id="2364212"/>
    <lineage>
        <taxon>Bacteria</taxon>
        <taxon>Bacillati</taxon>
        <taxon>Chloroflexota</taxon>
        <taxon>Candidatus Thermofontia</taxon>
        <taxon>Candidatus Thermofonsia Clade 3</taxon>
    </lineage>
</organism>
<proteinExistence type="predicted"/>
<dbReference type="CDD" id="cd02440">
    <property type="entry name" value="AdoMet_MTases"/>
    <property type="match status" value="1"/>
</dbReference>
<dbReference type="SUPFAM" id="SSF53335">
    <property type="entry name" value="S-adenosyl-L-methionine-dependent methyltransferases"/>
    <property type="match status" value="1"/>
</dbReference>
<sequence>VQTVSAEETKQTPLRPDLLAIADLVKPGWRVLDLGCGDGALLEYLRDHKQVKGRGIELSESGVLACVRRGLSVRQGNLQEGLADYPDQSFDAVILSQTLPFLDDPAMILNEMLRVGRIAIVSFSNWGHWRCRLELLFTGRIPVAVDLPQQWYESPRRQPFTVTDFARFCRQIGVFIDQQI</sequence>
<dbReference type="Pfam" id="PF07021">
    <property type="entry name" value="MetW"/>
    <property type="match status" value="1"/>
</dbReference>
<dbReference type="InterPro" id="IPR029063">
    <property type="entry name" value="SAM-dependent_MTases_sf"/>
</dbReference>
<protein>
    <submittedName>
        <fullName evidence="1">Methionine biosynthesis protein MetW</fullName>
    </submittedName>
</protein>
<accession>A0A2M8Q800</accession>
<dbReference type="EMBL" id="PGTN01000618">
    <property type="protein sequence ID" value="PJF45935.1"/>
    <property type="molecule type" value="Genomic_DNA"/>
</dbReference>
<feature type="non-terminal residue" evidence="1">
    <location>
        <position position="180"/>
    </location>
</feature>
<dbReference type="AlphaFoldDB" id="A0A2M8Q800"/>
<gene>
    <name evidence="1" type="primary">metW</name>
    <name evidence="1" type="ORF">CUN48_16360</name>
</gene>
<feature type="non-terminal residue" evidence="1">
    <location>
        <position position="1"/>
    </location>
</feature>
<name>A0A2M8Q800_9CHLR</name>